<feature type="region of interest" description="Disordered" evidence="12">
    <location>
        <begin position="1"/>
        <end position="34"/>
    </location>
</feature>
<evidence type="ECO:0000256" key="5">
    <source>
        <dbReference type="ARBA" id="ARBA00022787"/>
    </source>
</evidence>
<dbReference type="EMBL" id="JACGCI010000002">
    <property type="protein sequence ID" value="KAF6765828.1"/>
    <property type="molecule type" value="Genomic_DNA"/>
</dbReference>
<evidence type="ECO:0000256" key="6">
    <source>
        <dbReference type="ARBA" id="ARBA00022927"/>
    </source>
</evidence>
<keyword evidence="8" id="KW-0811">Translocation</keyword>
<evidence type="ECO:0000256" key="11">
    <source>
        <dbReference type="ARBA" id="ARBA00023170"/>
    </source>
</evidence>
<keyword evidence="6" id="KW-0653">Protein transport</keyword>
<dbReference type="OrthoDB" id="10016939at2759"/>
<evidence type="ECO:0000256" key="7">
    <source>
        <dbReference type="ARBA" id="ARBA00022989"/>
    </source>
</evidence>
<keyword evidence="4 13" id="KW-0812">Transmembrane</keyword>
<proteinExistence type="inferred from homology"/>
<feature type="compositionally biased region" description="Low complexity" evidence="12">
    <location>
        <begin position="14"/>
        <end position="32"/>
    </location>
</feature>
<evidence type="ECO:0000256" key="3">
    <source>
        <dbReference type="ARBA" id="ARBA00022448"/>
    </source>
</evidence>
<keyword evidence="9" id="KW-0496">Mitochondrion</keyword>
<dbReference type="GO" id="GO:0006886">
    <property type="term" value="P:intracellular protein transport"/>
    <property type="evidence" value="ECO:0007669"/>
    <property type="project" value="InterPro"/>
</dbReference>
<evidence type="ECO:0000256" key="8">
    <source>
        <dbReference type="ARBA" id="ARBA00023010"/>
    </source>
</evidence>
<comment type="subcellular location">
    <subcellularLocation>
        <location evidence="1">Mitochondrion outer membrane</location>
        <topology evidence="1">Single-pass membrane protein</topology>
    </subcellularLocation>
</comment>
<dbReference type="PANTHER" id="PTHR12504:SF0">
    <property type="entry name" value="MITOCHONDRIAL IMPORT RECEPTOR SUBUNIT TOM22 HOMOLOG"/>
    <property type="match status" value="1"/>
</dbReference>
<feature type="transmembrane region" description="Helical" evidence="13">
    <location>
        <begin position="85"/>
        <end position="104"/>
    </location>
</feature>
<evidence type="ECO:0000256" key="1">
    <source>
        <dbReference type="ARBA" id="ARBA00004572"/>
    </source>
</evidence>
<dbReference type="AlphaFoldDB" id="A0A8H6MDZ1"/>
<dbReference type="PANTHER" id="PTHR12504">
    <property type="entry name" value="MITOCHONDRIAL IMPORT RECEPTOR SUBUNIT TOM22"/>
    <property type="match status" value="1"/>
</dbReference>
<keyword evidence="3" id="KW-0813">Transport</keyword>
<accession>A0A8H6MDZ1</accession>
<keyword evidence="5" id="KW-1000">Mitochondrion outer membrane</keyword>
<comment type="caution">
    <text evidence="14">The sequence shown here is derived from an EMBL/GenBank/DDBJ whole genome shotgun (WGS) entry which is preliminary data.</text>
</comment>
<evidence type="ECO:0000256" key="13">
    <source>
        <dbReference type="SAM" id="Phobius"/>
    </source>
</evidence>
<evidence type="ECO:0000256" key="10">
    <source>
        <dbReference type="ARBA" id="ARBA00023136"/>
    </source>
</evidence>
<keyword evidence="10 13" id="KW-0472">Membrane</keyword>
<dbReference type="Proteomes" id="UP000521943">
    <property type="component" value="Unassembled WGS sequence"/>
</dbReference>
<keyword evidence="11" id="KW-0675">Receptor</keyword>
<reference evidence="14 15" key="1">
    <citation type="submission" date="2020-07" db="EMBL/GenBank/DDBJ databases">
        <title>Comparative genomics of pyrophilous fungi reveals a link between fire events and developmental genes.</title>
        <authorList>
            <consortium name="DOE Joint Genome Institute"/>
            <person name="Steindorff A.S."/>
            <person name="Carver A."/>
            <person name="Calhoun S."/>
            <person name="Stillman K."/>
            <person name="Liu H."/>
            <person name="Lipzen A."/>
            <person name="Pangilinan J."/>
            <person name="Labutti K."/>
            <person name="Bruns T.D."/>
            <person name="Grigoriev I.V."/>
        </authorList>
    </citation>
    <scope>NUCLEOTIDE SEQUENCE [LARGE SCALE GENOMIC DNA]</scope>
    <source>
        <strain evidence="14 15">CBS 144469</strain>
    </source>
</reference>
<dbReference type="CDD" id="cd22884">
    <property type="entry name" value="TOM22"/>
    <property type="match status" value="1"/>
</dbReference>
<keyword evidence="15" id="KW-1185">Reference proteome</keyword>
<dbReference type="InterPro" id="IPR005683">
    <property type="entry name" value="Tom22"/>
</dbReference>
<name>A0A8H6MDZ1_9AGAR</name>
<evidence type="ECO:0000256" key="12">
    <source>
        <dbReference type="SAM" id="MobiDB-lite"/>
    </source>
</evidence>
<gene>
    <name evidence="14" type="ORF">DFP72DRAFT_954199</name>
</gene>
<comment type="similarity">
    <text evidence="2">Belongs to the Tom22 family.</text>
</comment>
<evidence type="ECO:0000256" key="4">
    <source>
        <dbReference type="ARBA" id="ARBA00022692"/>
    </source>
</evidence>
<dbReference type="Pfam" id="PF04281">
    <property type="entry name" value="Tom22"/>
    <property type="match status" value="1"/>
</dbReference>
<evidence type="ECO:0000313" key="14">
    <source>
        <dbReference type="EMBL" id="KAF6765828.1"/>
    </source>
</evidence>
<organism evidence="14 15">
    <name type="scientific">Ephemerocybe angulata</name>
    <dbReference type="NCBI Taxonomy" id="980116"/>
    <lineage>
        <taxon>Eukaryota</taxon>
        <taxon>Fungi</taxon>
        <taxon>Dikarya</taxon>
        <taxon>Basidiomycota</taxon>
        <taxon>Agaricomycotina</taxon>
        <taxon>Agaricomycetes</taxon>
        <taxon>Agaricomycetidae</taxon>
        <taxon>Agaricales</taxon>
        <taxon>Agaricineae</taxon>
        <taxon>Psathyrellaceae</taxon>
        <taxon>Ephemerocybe</taxon>
    </lineage>
</organism>
<evidence type="ECO:0000313" key="15">
    <source>
        <dbReference type="Proteomes" id="UP000521943"/>
    </source>
</evidence>
<feature type="non-terminal residue" evidence="14">
    <location>
        <position position="144"/>
    </location>
</feature>
<evidence type="ECO:0000256" key="9">
    <source>
        <dbReference type="ARBA" id="ARBA00023128"/>
    </source>
</evidence>
<protein>
    <submittedName>
        <fullName evidence="14">Mitochondrial import translocase, subunit Tom22</fullName>
    </submittedName>
</protein>
<keyword evidence="7 13" id="KW-1133">Transmembrane helix</keyword>
<sequence>MDKISATEETEGQDSSTPYAGSSSSASSSTDSLDTLEFDDNRESIYNRLAALIDIIPPTTRRLISSKVSGAASIIMRAGNKLKSVLWIISTSTLLAVLPLAFVLEKEANSRAIEIGRDMMERHEGVEVLVGRPLPYPAVEPHEL</sequence>
<dbReference type="GO" id="GO:0005741">
    <property type="term" value="C:mitochondrial outer membrane"/>
    <property type="evidence" value="ECO:0007669"/>
    <property type="project" value="UniProtKB-SubCell"/>
</dbReference>
<evidence type="ECO:0000256" key="2">
    <source>
        <dbReference type="ARBA" id="ARBA00009874"/>
    </source>
</evidence>